<dbReference type="PANTHER" id="PTHR46696:SF6">
    <property type="entry name" value="P450, PUTATIVE (EUROFUNG)-RELATED"/>
    <property type="match status" value="1"/>
</dbReference>
<dbReference type="SUPFAM" id="SSF52343">
    <property type="entry name" value="Ferredoxin reductase-like, C-terminal NADP-linked domain"/>
    <property type="match status" value="1"/>
</dbReference>
<evidence type="ECO:0000313" key="5">
    <source>
        <dbReference type="Proteomes" id="UP000215377"/>
    </source>
</evidence>
<dbReference type="CDD" id="cd11078">
    <property type="entry name" value="CYP130-like"/>
    <property type="match status" value="1"/>
</dbReference>
<dbReference type="SUPFAM" id="SSF63380">
    <property type="entry name" value="Riboflavin synthase domain-like"/>
    <property type="match status" value="1"/>
</dbReference>
<dbReference type="Pfam" id="PF00067">
    <property type="entry name" value="p450"/>
    <property type="match status" value="1"/>
</dbReference>
<dbReference type="PROSITE" id="PS00086">
    <property type="entry name" value="CYTOCHROME_P450"/>
    <property type="match status" value="1"/>
</dbReference>
<dbReference type="PRINTS" id="PR00409">
    <property type="entry name" value="PHDIOXRDTASE"/>
</dbReference>
<feature type="domain" description="FAD-binding FR-type" evidence="3">
    <location>
        <begin position="468"/>
        <end position="568"/>
    </location>
</feature>
<dbReference type="InterPro" id="IPR001041">
    <property type="entry name" value="2Fe-2S_ferredoxin-type"/>
</dbReference>
<accession>A0A225NLJ2</accession>
<dbReference type="InterPro" id="IPR036010">
    <property type="entry name" value="2Fe-2S_ferredoxin-like_sf"/>
</dbReference>
<name>A0A225NLJ2_9RHOB</name>
<dbReference type="Gene3D" id="1.10.630.10">
    <property type="entry name" value="Cytochrome P450"/>
    <property type="match status" value="1"/>
</dbReference>
<dbReference type="InterPro" id="IPR017927">
    <property type="entry name" value="FAD-bd_FR_type"/>
</dbReference>
<feature type="domain" description="2Fe-2S ferredoxin-type" evidence="2">
    <location>
        <begin position="694"/>
        <end position="782"/>
    </location>
</feature>
<dbReference type="GO" id="GO:0016705">
    <property type="term" value="F:oxidoreductase activity, acting on paired donors, with incorporation or reduction of molecular oxygen"/>
    <property type="evidence" value="ECO:0007669"/>
    <property type="project" value="InterPro"/>
</dbReference>
<proteinExistence type="inferred from homology"/>
<dbReference type="InterPro" id="IPR001128">
    <property type="entry name" value="Cyt_P450"/>
</dbReference>
<dbReference type="InterPro" id="IPR017938">
    <property type="entry name" value="Riboflavin_synthase-like_b-brl"/>
</dbReference>
<dbReference type="SUPFAM" id="SSF54292">
    <property type="entry name" value="2Fe-2S ferredoxin-like"/>
    <property type="match status" value="1"/>
</dbReference>
<dbReference type="Gene3D" id="2.40.30.10">
    <property type="entry name" value="Translation factors"/>
    <property type="match status" value="1"/>
</dbReference>
<dbReference type="Proteomes" id="UP000215377">
    <property type="component" value="Unassembled WGS sequence"/>
</dbReference>
<dbReference type="GO" id="GO:0051537">
    <property type="term" value="F:2 iron, 2 sulfur cluster binding"/>
    <property type="evidence" value="ECO:0007669"/>
    <property type="project" value="InterPro"/>
</dbReference>
<dbReference type="InterPro" id="IPR012675">
    <property type="entry name" value="Beta-grasp_dom_sf"/>
</dbReference>
<dbReference type="PROSITE" id="PS00197">
    <property type="entry name" value="2FE2S_FER_1"/>
    <property type="match status" value="1"/>
</dbReference>
<evidence type="ECO:0000259" key="3">
    <source>
        <dbReference type="PROSITE" id="PS51384"/>
    </source>
</evidence>
<protein>
    <submittedName>
        <fullName evidence="4">Cytochrome P450</fullName>
    </submittedName>
</protein>
<dbReference type="SUPFAM" id="SSF48264">
    <property type="entry name" value="Cytochrome P450"/>
    <property type="match status" value="1"/>
</dbReference>
<dbReference type="GO" id="GO:0020037">
    <property type="term" value="F:heme binding"/>
    <property type="evidence" value="ECO:0007669"/>
    <property type="project" value="InterPro"/>
</dbReference>
<dbReference type="InterPro" id="IPR017972">
    <property type="entry name" value="Cyt_P450_CS"/>
</dbReference>
<dbReference type="GO" id="GO:0004497">
    <property type="term" value="F:monooxygenase activity"/>
    <property type="evidence" value="ECO:0007669"/>
    <property type="project" value="InterPro"/>
</dbReference>
<comment type="similarity">
    <text evidence="1">Belongs to the cytochrome P450 family.</text>
</comment>
<organism evidence="4 5">
    <name type="scientific">Marinibacterium profundimaris</name>
    <dbReference type="NCBI Taxonomy" id="1679460"/>
    <lineage>
        <taxon>Bacteria</taxon>
        <taxon>Pseudomonadati</taxon>
        <taxon>Pseudomonadota</taxon>
        <taxon>Alphaproteobacteria</taxon>
        <taxon>Rhodobacterales</taxon>
        <taxon>Paracoccaceae</taxon>
        <taxon>Marinibacterium</taxon>
    </lineage>
</organism>
<evidence type="ECO:0000313" key="4">
    <source>
        <dbReference type="EMBL" id="OWU74989.1"/>
    </source>
</evidence>
<dbReference type="Gene3D" id="3.10.20.30">
    <property type="match status" value="1"/>
</dbReference>
<gene>
    <name evidence="4" type="ORF">ATO3_10625</name>
</gene>
<dbReference type="EMBL" id="AQQR01000003">
    <property type="protein sequence ID" value="OWU74989.1"/>
    <property type="molecule type" value="Genomic_DNA"/>
</dbReference>
<sequence>MAIQTPASTKGSCPFSGAAPANAGQGGCPVSDPEAMARAFDAFEGPYQLDPAEALRWSRDQLPVFYSPKLGYWVVTRYDDIKAVFRDNILFSPRNVLEKITPATPEAMEILKSYDYAMNRTMVNEDEPAHMERRRALLDHFLPENLEQQQDMVRRLTRAKMDEFIDAGRVDLVEAMLYEVPLLVALHFLGVPEDEIATLKTFSVAHSVNTWGKPSDEKQIEVAHDVGRFWQYAGEVIEKMRAQPEGTGWMHHTIRMNEKIPEVVTDSYVHSMMMAIIVAAHETTSLASANMFKTLLSHRGAWDDICADPSLIPNAVEECLRYAGSIVAWRRQATAPTELNGVALPEGAKLLIVQASGNQDERHFEDGDTFDIYRDNAVDHLTFGYGAHQCMGKNIGRMEMRIFLEEMTRRLPHLRLAEQEFTYMPNTSFRGPDALWVEWDPALNPERESPEVKDVTRHFPVGAPSRQTIARKARVVEVRQEAEGILGLTLEDAHGRPLPKWSAGAHVELCVGDFDRKYSLCGAPDTGTYQVAILREEQGRGGSRHIHETIRAGDEIKLRGPSNLFRLDEGASHYVLVAGGIGITPILAMADRLKALGKPYELHYAGRSKRTMAFLDRVAADHGAALTLYADDEGRFMDLPGLVEALPEGGQIYSCGPQGLLTALEDLTADAPEGTYHFEHFSTANSGLDPEKEQAFEAELTDSGMVLQVPADTTLLDAILAAGIDVACDCREGLCGSCEVAVTEGEIDHRDMVLTRAERSANRRMMSCVSRAKNGGRIKLSL</sequence>
<reference evidence="4 5" key="1">
    <citation type="submission" date="2013-04" db="EMBL/GenBank/DDBJ databases">
        <title>Oceanicola sp. 22II1-22F33 Genome Sequencing.</title>
        <authorList>
            <person name="Lai Q."/>
            <person name="Li G."/>
            <person name="Shao Z."/>
        </authorList>
    </citation>
    <scope>NUCLEOTIDE SEQUENCE [LARGE SCALE GENOMIC DNA]</scope>
    <source>
        <strain evidence="4 5">22II1-22F33</strain>
    </source>
</reference>
<dbReference type="GO" id="GO:0005506">
    <property type="term" value="F:iron ion binding"/>
    <property type="evidence" value="ECO:0007669"/>
    <property type="project" value="InterPro"/>
</dbReference>
<dbReference type="CDD" id="cd06185">
    <property type="entry name" value="PDR_like"/>
    <property type="match status" value="1"/>
</dbReference>
<dbReference type="PROSITE" id="PS51384">
    <property type="entry name" value="FAD_FR"/>
    <property type="match status" value="1"/>
</dbReference>
<dbReference type="InterPro" id="IPR036396">
    <property type="entry name" value="Cyt_P450_sf"/>
</dbReference>
<evidence type="ECO:0000256" key="1">
    <source>
        <dbReference type="ARBA" id="ARBA00010617"/>
    </source>
</evidence>
<dbReference type="AlphaFoldDB" id="A0A225NLJ2"/>
<dbReference type="OrthoDB" id="9792185at2"/>
<dbReference type="CDD" id="cd00207">
    <property type="entry name" value="fer2"/>
    <property type="match status" value="1"/>
</dbReference>
<dbReference type="InterPro" id="IPR006058">
    <property type="entry name" value="2Fe2S_fd_BS"/>
</dbReference>
<keyword evidence="5" id="KW-1185">Reference proteome</keyword>
<dbReference type="InterPro" id="IPR039261">
    <property type="entry name" value="FNR_nucleotide-bd"/>
</dbReference>
<dbReference type="Gene3D" id="3.40.50.80">
    <property type="entry name" value="Nucleotide-binding domain of ferredoxin-NADP reductase (FNR) module"/>
    <property type="match status" value="1"/>
</dbReference>
<comment type="caution">
    <text evidence="4">The sequence shown here is derived from an EMBL/GenBank/DDBJ whole genome shotgun (WGS) entry which is preliminary data.</text>
</comment>
<dbReference type="Pfam" id="PF00111">
    <property type="entry name" value="Fer2"/>
    <property type="match status" value="1"/>
</dbReference>
<dbReference type="PANTHER" id="PTHR46696">
    <property type="entry name" value="P450, PUTATIVE (EUROFUNG)-RELATED"/>
    <property type="match status" value="1"/>
</dbReference>
<dbReference type="RefSeq" id="WP_088649818.1">
    <property type="nucleotide sequence ID" value="NZ_AQQR01000003.1"/>
</dbReference>
<evidence type="ECO:0000259" key="2">
    <source>
        <dbReference type="PROSITE" id="PS51085"/>
    </source>
</evidence>
<dbReference type="PROSITE" id="PS51085">
    <property type="entry name" value="2FE2S_FER_2"/>
    <property type="match status" value="1"/>
</dbReference>